<protein>
    <recommendedName>
        <fullName evidence="6">Evasin</fullName>
    </recommendedName>
</protein>
<dbReference type="GO" id="GO:0019957">
    <property type="term" value="F:C-C chemokine binding"/>
    <property type="evidence" value="ECO:0007669"/>
    <property type="project" value="InterPro"/>
</dbReference>
<evidence type="ECO:0000256" key="3">
    <source>
        <dbReference type="ARBA" id="ARBA00022729"/>
    </source>
</evidence>
<dbReference type="EMBL" id="GBBL01000138">
    <property type="protein sequence ID" value="JAC27182.1"/>
    <property type="molecule type" value="mRNA"/>
</dbReference>
<organism evidence="8">
    <name type="scientific">Amblyomma parvum</name>
    <name type="common">South American tick</name>
    <dbReference type="NCBI Taxonomy" id="251391"/>
    <lineage>
        <taxon>Eukaryota</taxon>
        <taxon>Metazoa</taxon>
        <taxon>Ecdysozoa</taxon>
        <taxon>Arthropoda</taxon>
        <taxon>Chelicerata</taxon>
        <taxon>Arachnida</taxon>
        <taxon>Acari</taxon>
        <taxon>Parasitiformes</taxon>
        <taxon>Ixodida</taxon>
        <taxon>Ixodoidea</taxon>
        <taxon>Ixodidae</taxon>
        <taxon>Amblyomminae</taxon>
        <taxon>Amblyomma</taxon>
    </lineage>
</organism>
<feature type="chain" id="PRO_5001515870" description="Evasin" evidence="7">
    <location>
        <begin position="28"/>
        <end position="121"/>
    </location>
</feature>
<accession>A0A023G065</accession>
<evidence type="ECO:0000313" key="8">
    <source>
        <dbReference type="EMBL" id="JAC27182.1"/>
    </source>
</evidence>
<feature type="non-terminal residue" evidence="8">
    <location>
        <position position="1"/>
    </location>
</feature>
<sequence length="121" mass="13757">VNMHATGLSCWLAVVLLLCGHQLASDAHRHYDPNEPCLIAGLKTPRDALPAGCRYDCMIKKNQKLRDGLLCLDVPEKVVKRMVNYLNYSCPLGTCRKGICKRKHRNVRCQKYPVFYMSPPK</sequence>
<dbReference type="AlphaFoldDB" id="A0A023G065"/>
<evidence type="ECO:0000256" key="2">
    <source>
        <dbReference type="ARBA" id="ARBA00022525"/>
    </source>
</evidence>
<keyword evidence="4 6" id="KW-1015">Disulfide bond</keyword>
<dbReference type="GO" id="GO:0005576">
    <property type="term" value="C:extracellular region"/>
    <property type="evidence" value="ECO:0007669"/>
    <property type="project" value="UniProtKB-SubCell"/>
</dbReference>
<comment type="subcellular location">
    <subcellularLocation>
        <location evidence="1 6">Secreted</location>
    </subcellularLocation>
</comment>
<evidence type="ECO:0000256" key="1">
    <source>
        <dbReference type="ARBA" id="ARBA00004613"/>
    </source>
</evidence>
<proteinExistence type="evidence at transcript level"/>
<keyword evidence="5 6" id="KW-0325">Glycoprotein</keyword>
<evidence type="ECO:0000256" key="6">
    <source>
        <dbReference type="RuleBase" id="RU369006"/>
    </source>
</evidence>
<evidence type="ECO:0000256" key="7">
    <source>
        <dbReference type="SAM" id="SignalP"/>
    </source>
</evidence>
<reference evidence="8" key="1">
    <citation type="submission" date="2014-03" db="EMBL/GenBank/DDBJ databases">
        <title>The sialotranscriptome of Amblyomma triste, Amblyomma parvum and Amblyomma cajennense ticks, uncovered by 454-based RNA-seq.</title>
        <authorList>
            <person name="Garcia G.R."/>
            <person name="Gardinassi L.G."/>
            <person name="Ribeiro J.M."/>
            <person name="Anatrielo E."/>
            <person name="Ferreira B.R."/>
            <person name="Moreira H.N."/>
            <person name="Mafra C."/>
            <person name="Olegario M.M."/>
            <person name="Szabo P.J."/>
            <person name="Miranda-Santos I.K."/>
            <person name="Maruyama S.R."/>
        </authorList>
    </citation>
    <scope>NUCLEOTIDE SEQUENCE</scope>
    <source>
        <strain evidence="8">Araguapaz</strain>
        <tissue evidence="8">Salivary glands</tissue>
    </source>
</reference>
<dbReference type="Gene3D" id="2.30.130.100">
    <property type="match status" value="1"/>
</dbReference>
<keyword evidence="2 6" id="KW-0964">Secreted</keyword>
<evidence type="ECO:0000256" key="4">
    <source>
        <dbReference type="ARBA" id="ARBA00023157"/>
    </source>
</evidence>
<dbReference type="InterPro" id="IPR045797">
    <property type="entry name" value="EVA_Class_A"/>
</dbReference>
<evidence type="ECO:0000256" key="5">
    <source>
        <dbReference type="ARBA" id="ARBA00023180"/>
    </source>
</evidence>
<dbReference type="Pfam" id="PF19429">
    <property type="entry name" value="EVA_Class_A"/>
    <property type="match status" value="1"/>
</dbReference>
<feature type="signal peptide" evidence="7">
    <location>
        <begin position="1"/>
        <end position="27"/>
    </location>
</feature>
<name>A0A023G065_AMBPA</name>
<keyword evidence="3 6" id="KW-0732">Signal</keyword>
<comment type="function">
    <text evidence="6">Salivary chemokine-binding protein which binds to host chemokines.</text>
</comment>